<sequence>MSNEPWLDSLSDDWPSQQATPQTPGPDIKSPLKSGTSTPRRNSVQNSPSRIPVPARRSVERDSLFAKGKVTRPCHFIKREPPTPKTPRTPKTPSKLRSTTPSKTPKTPKSPQSPKPSPKPVKTPKTNKAGAKPTPAAAAKQAPTMDTRSPLRAVSNVSVQSAQSDYEATDTVQIKPKKSQDEGALTPEWRKRLSVFKPPTPGSGAGQQESMPFKRQDDQLWDFTDATSRQENTKEEGPEYENTEGLDDDHGDYFSGTGIESPFGTVNHRALWADKRSRSKQADQSELSLGGDTDIRTASGLEDLRNEGITPITFTRNNTIEGHATSEVIKSALKQVTDKLEGLSINTSRPDSPASDSFLFYNHSDHRPEGSPHEDSLMDVTSHSLPQDLSMGTLDFSRRKVHRPFHPQFSPSPFPSHLISPATLANAKTRSSPLFNRSPRNGSPVLPRPSSSHVRPSTSGDATSKQGTMPSSGSPLKLFGEHDTFTNNRLLRRMSQFEETFGNDSGSDGDDPPSPSEEARRKGENRSLLSARHEPLSEISPRRHERGSSRNIIRPRLTRFGDGELDQFGWSDTSPYEHKLNYENPKPLKSRLTSRRISSNRQQYPRQSSQSGSLRYTRSASSSFTRKPSAWTRQSYFDHIRELTGSSRLNQKENVGFPETKRVPKAAAIDPTPKRRRTILRDDSAEPEHPLPNGDPATKFGDSMSLLQRSLMQQGVQLDNNSFSIEGDIHIPLVKITGTSDTSRKGSITTQDYLHEATKIMDLIRAKAKKMTSVMMTNLLAKPSLDLRVEMAPTDLRKMREPKELNPQILNYLKQYQEKEDGAFDTAGSALSLNQDLHPDSSGSRRLVSASRKRKPSVPGDDIAETIAHDLMTINTQMSGFSVRSVPTGSSQNSQAKGVLSSDMVAHLIPEQINGFTYDRSKNIWVKDSAEEPVPQVSHDEDNDPFQDIPDLSVDELQEMIRVRGLASSSKRPLASQTEDQPAHPSLVPGRSPKKGEVRPHTRDGDPSVNTSSMRSKLTRFTASVPNSGTRATSWGTDEFQTRKESGGKHMEPLTEHDGQPDSNSHPHDLTLSFSSPVASDGENVPNPDVELREPAQYEKMKQSGNSRPAHPPAHRETSVEGQPFVGRPVSRIEERNEDGTEDSVVAEGHESLTVQKTPGGGETVERSLVPIQNGNHDTSYSFHMSPLADFSVNQPDHHLNLEMSYVANRSHPTSLRQVHGTFALTTEDLIKHITDVEPYEPYWEHVRRLVLRRKGLITLHKLNEFCPRLEDLDVSDNEIGQLSGVPTSLRTLKIPRNCLSNLTSWGHLTNLQYLDISGNDIETLDGFSGLIHLRELKANDNQIRSIEGIVGLNGLLSLKLSNNSLTSVDFEGSELTRLRDLDLSHNCLTAVRNIDWLPSLATLDVSANEISQLETSTSLISLRALRLSENCLTTLDMRNLSTLSLLYADNNGLSTIAGLEHCHNLEVLSLREQTQLEDKSSSIILDLDLGVVKDVRKVFLSSNKLASRVLSPSSPLLRLQLLDIAACTLPVLPSGFASSFPNLKVLNMNFNSLTELEPLVGMNCLARLMMVGNRLSRMRRICQILSRLGRTRPGNPCSLRKLDIRGNPLTIGFYPPAVTGNGSNSQRKKLKDQEKALARQESRQDLSEALADLDHNDHGSQAVTWEDGAKPDRDIDINDPFTLPPADKEMDDKYLGHLDRGTRLRRRVLELLLYAGTSGSLNILDGLELRPVLGGESSDMGQAWNRLEKLGVLRRKAITEKA</sequence>
<dbReference type="SUPFAM" id="SSF52058">
    <property type="entry name" value="L domain-like"/>
    <property type="match status" value="2"/>
</dbReference>
<feature type="compositionally biased region" description="Basic and acidic residues" evidence="3">
    <location>
        <begin position="1090"/>
        <end position="1102"/>
    </location>
</feature>
<dbReference type="InterPro" id="IPR052574">
    <property type="entry name" value="CDIRP"/>
</dbReference>
<feature type="compositionally biased region" description="Basic and acidic residues" evidence="3">
    <location>
        <begin position="517"/>
        <end position="548"/>
    </location>
</feature>
<dbReference type="SMART" id="SM00365">
    <property type="entry name" value="LRR_SD22"/>
    <property type="match status" value="6"/>
</dbReference>
<dbReference type="PROSITE" id="PS51450">
    <property type="entry name" value="LRR"/>
    <property type="match status" value="5"/>
</dbReference>
<dbReference type="InterPro" id="IPR001611">
    <property type="entry name" value="Leu-rich_rpt"/>
</dbReference>
<dbReference type="EMBL" id="JAQJAN010000013">
    <property type="protein sequence ID" value="KAJ5712576.1"/>
    <property type="molecule type" value="Genomic_DNA"/>
</dbReference>
<protein>
    <submittedName>
        <fullName evidence="4">Uncharacterized protein</fullName>
    </submittedName>
</protein>
<feature type="compositionally biased region" description="Polar residues" evidence="3">
    <location>
        <begin position="449"/>
        <end position="474"/>
    </location>
</feature>
<feature type="region of interest" description="Disordered" evidence="3">
    <location>
        <begin position="427"/>
        <end position="481"/>
    </location>
</feature>
<feature type="compositionally biased region" description="Basic and acidic residues" evidence="3">
    <location>
        <begin position="274"/>
        <end position="283"/>
    </location>
</feature>
<feature type="region of interest" description="Disordered" evidence="3">
    <location>
        <begin position="274"/>
        <end position="294"/>
    </location>
</feature>
<feature type="compositionally biased region" description="Pro residues" evidence="3">
    <location>
        <begin position="111"/>
        <end position="121"/>
    </location>
</feature>
<dbReference type="PANTHER" id="PTHR47566:SF1">
    <property type="entry name" value="PROTEIN NUD1"/>
    <property type="match status" value="1"/>
</dbReference>
<feature type="compositionally biased region" description="Basic and acidic residues" evidence="3">
    <location>
        <begin position="679"/>
        <end position="689"/>
    </location>
</feature>
<feature type="compositionally biased region" description="Polar residues" evidence="3">
    <location>
        <begin position="33"/>
        <end position="49"/>
    </location>
</feature>
<organism evidence="4 5">
    <name type="scientific">Penicillium malachiteum</name>
    <dbReference type="NCBI Taxonomy" id="1324776"/>
    <lineage>
        <taxon>Eukaryota</taxon>
        <taxon>Fungi</taxon>
        <taxon>Dikarya</taxon>
        <taxon>Ascomycota</taxon>
        <taxon>Pezizomycotina</taxon>
        <taxon>Eurotiomycetes</taxon>
        <taxon>Eurotiomycetidae</taxon>
        <taxon>Eurotiales</taxon>
        <taxon>Aspergillaceae</taxon>
        <taxon>Penicillium</taxon>
    </lineage>
</organism>
<feature type="compositionally biased region" description="Polar residues" evidence="3">
    <location>
        <begin position="967"/>
        <end position="980"/>
    </location>
</feature>
<feature type="compositionally biased region" description="Polar residues" evidence="3">
    <location>
        <begin position="1008"/>
        <end position="1036"/>
    </location>
</feature>
<reference evidence="4" key="2">
    <citation type="submission" date="2023-01" db="EMBL/GenBank/DDBJ databases">
        <authorList>
            <person name="Petersen C."/>
        </authorList>
    </citation>
    <scope>NUCLEOTIDE SEQUENCE</scope>
    <source>
        <strain evidence="4">IBT 17514</strain>
    </source>
</reference>
<accession>A0AAD6MT06</accession>
<dbReference type="InterPro" id="IPR003591">
    <property type="entry name" value="Leu-rich_rpt_typical-subtyp"/>
</dbReference>
<feature type="region of interest" description="Disordered" evidence="3">
    <location>
        <begin position="931"/>
        <end position="950"/>
    </location>
</feature>
<dbReference type="PANTHER" id="PTHR47566">
    <property type="match status" value="1"/>
</dbReference>
<dbReference type="SMART" id="SM00369">
    <property type="entry name" value="LRR_TYP"/>
    <property type="match status" value="8"/>
</dbReference>
<keyword evidence="5" id="KW-1185">Reference proteome</keyword>
<evidence type="ECO:0000313" key="4">
    <source>
        <dbReference type="EMBL" id="KAJ5712576.1"/>
    </source>
</evidence>
<dbReference type="GO" id="GO:0035591">
    <property type="term" value="F:signaling adaptor activity"/>
    <property type="evidence" value="ECO:0007669"/>
    <property type="project" value="TreeGrafter"/>
</dbReference>
<feature type="compositionally biased region" description="Basic and acidic residues" evidence="3">
    <location>
        <begin position="1668"/>
        <end position="1677"/>
    </location>
</feature>
<dbReference type="Proteomes" id="UP001215712">
    <property type="component" value="Unassembled WGS sequence"/>
</dbReference>
<keyword evidence="1" id="KW-0433">Leucine-rich repeat</keyword>
<feature type="compositionally biased region" description="Acidic residues" evidence="3">
    <location>
        <begin position="238"/>
        <end position="250"/>
    </location>
</feature>
<feature type="compositionally biased region" description="Basic and acidic residues" evidence="3">
    <location>
        <begin position="363"/>
        <end position="376"/>
    </location>
</feature>
<feature type="region of interest" description="Disordered" evidence="3">
    <location>
        <begin position="966"/>
        <end position="1164"/>
    </location>
</feature>
<dbReference type="GO" id="GO:0031028">
    <property type="term" value="P:septation initiation signaling"/>
    <property type="evidence" value="ECO:0007669"/>
    <property type="project" value="TreeGrafter"/>
</dbReference>
<feature type="compositionally biased region" description="Polar residues" evidence="3">
    <location>
        <begin position="595"/>
        <end position="628"/>
    </location>
</feature>
<feature type="region of interest" description="Disordered" evidence="3">
    <location>
        <begin position="1658"/>
        <end position="1684"/>
    </location>
</feature>
<dbReference type="InterPro" id="IPR032675">
    <property type="entry name" value="LRR_dom_sf"/>
</dbReference>
<feature type="region of interest" description="Disordered" evidence="3">
    <location>
        <begin position="670"/>
        <end position="701"/>
    </location>
</feature>
<feature type="compositionally biased region" description="Low complexity" evidence="3">
    <location>
        <begin position="89"/>
        <end position="110"/>
    </location>
</feature>
<name>A0AAD6MT06_9EURO</name>
<evidence type="ECO:0000256" key="2">
    <source>
        <dbReference type="ARBA" id="ARBA00022737"/>
    </source>
</evidence>
<comment type="caution">
    <text evidence="4">The sequence shown here is derived from an EMBL/GenBank/DDBJ whole genome shotgun (WGS) entry which is preliminary data.</text>
</comment>
<feature type="compositionally biased region" description="Polar residues" evidence="3">
    <location>
        <begin position="427"/>
        <end position="441"/>
    </location>
</feature>
<evidence type="ECO:0000256" key="1">
    <source>
        <dbReference type="ARBA" id="ARBA00022614"/>
    </source>
</evidence>
<feature type="region of interest" description="Disordered" evidence="3">
    <location>
        <begin position="500"/>
        <end position="628"/>
    </location>
</feature>
<dbReference type="Gene3D" id="3.80.10.10">
    <property type="entry name" value="Ribonuclease Inhibitor"/>
    <property type="match status" value="2"/>
</dbReference>
<feature type="compositionally biased region" description="Low complexity" evidence="3">
    <location>
        <begin position="153"/>
        <end position="164"/>
    </location>
</feature>
<feature type="compositionally biased region" description="Basic and acidic residues" evidence="3">
    <location>
        <begin position="994"/>
        <end position="1006"/>
    </location>
</feature>
<feature type="region of interest" description="Disordered" evidence="3">
    <location>
        <begin position="1"/>
        <end position="261"/>
    </location>
</feature>
<reference evidence="4" key="1">
    <citation type="journal article" date="2023" name="IMA Fungus">
        <title>Comparative genomic study of the Penicillium genus elucidates a diverse pangenome and 15 lateral gene transfer events.</title>
        <authorList>
            <person name="Petersen C."/>
            <person name="Sorensen T."/>
            <person name="Nielsen M.R."/>
            <person name="Sondergaard T.E."/>
            <person name="Sorensen J.L."/>
            <person name="Fitzpatrick D.A."/>
            <person name="Frisvad J.C."/>
            <person name="Nielsen K.L."/>
        </authorList>
    </citation>
    <scope>NUCLEOTIDE SEQUENCE</scope>
    <source>
        <strain evidence="4">IBT 17514</strain>
    </source>
</reference>
<feature type="compositionally biased region" description="Basic and acidic residues" evidence="3">
    <location>
        <begin position="1040"/>
        <end position="1069"/>
    </location>
</feature>
<dbReference type="GO" id="GO:0061499">
    <property type="term" value="C:outer plaque of mitotic spindle pole body"/>
    <property type="evidence" value="ECO:0007669"/>
    <property type="project" value="TreeGrafter"/>
</dbReference>
<evidence type="ECO:0000256" key="3">
    <source>
        <dbReference type="SAM" id="MobiDB-lite"/>
    </source>
</evidence>
<feature type="region of interest" description="Disordered" evidence="3">
    <location>
        <begin position="833"/>
        <end position="861"/>
    </location>
</feature>
<dbReference type="GO" id="GO:1902412">
    <property type="term" value="P:regulation of mitotic cytokinesis"/>
    <property type="evidence" value="ECO:0007669"/>
    <property type="project" value="TreeGrafter"/>
</dbReference>
<feature type="compositionally biased region" description="Low complexity" evidence="3">
    <location>
        <begin position="123"/>
        <end position="144"/>
    </location>
</feature>
<proteinExistence type="predicted"/>
<feature type="region of interest" description="Disordered" evidence="3">
    <location>
        <begin position="344"/>
        <end position="380"/>
    </location>
</feature>
<keyword evidence="2" id="KW-0677">Repeat</keyword>
<evidence type="ECO:0000313" key="5">
    <source>
        <dbReference type="Proteomes" id="UP001215712"/>
    </source>
</evidence>
<gene>
    <name evidence="4" type="ORF">N7493_009044</name>
</gene>